<proteinExistence type="predicted"/>
<keyword evidence="1" id="KW-0805">Transcription regulation</keyword>
<accession>A0ABN3W8V3</accession>
<evidence type="ECO:0000256" key="2">
    <source>
        <dbReference type="ARBA" id="ARBA00023125"/>
    </source>
</evidence>
<comment type="caution">
    <text evidence="6">The sequence shown here is derived from an EMBL/GenBank/DDBJ whole genome shotgun (WGS) entry which is preliminary data.</text>
</comment>
<protein>
    <submittedName>
        <fullName evidence="6">TetR family transcriptional regulator</fullName>
    </submittedName>
</protein>
<dbReference type="Gene3D" id="1.10.10.60">
    <property type="entry name" value="Homeodomain-like"/>
    <property type="match status" value="1"/>
</dbReference>
<dbReference type="PANTHER" id="PTHR30055:SF234">
    <property type="entry name" value="HTH-TYPE TRANSCRIPTIONAL REGULATOR BETI"/>
    <property type="match status" value="1"/>
</dbReference>
<dbReference type="PRINTS" id="PR00455">
    <property type="entry name" value="HTHTETR"/>
</dbReference>
<dbReference type="PANTHER" id="PTHR30055">
    <property type="entry name" value="HTH-TYPE TRANSCRIPTIONAL REGULATOR RUTR"/>
    <property type="match status" value="1"/>
</dbReference>
<dbReference type="InterPro" id="IPR050109">
    <property type="entry name" value="HTH-type_TetR-like_transc_reg"/>
</dbReference>
<dbReference type="RefSeq" id="WP_344979520.1">
    <property type="nucleotide sequence ID" value="NZ_BAAAVI010000065.1"/>
</dbReference>
<keyword evidence="2 4" id="KW-0238">DNA-binding</keyword>
<organism evidence="6 7">
    <name type="scientific">Streptosporangium fragile</name>
    <dbReference type="NCBI Taxonomy" id="46186"/>
    <lineage>
        <taxon>Bacteria</taxon>
        <taxon>Bacillati</taxon>
        <taxon>Actinomycetota</taxon>
        <taxon>Actinomycetes</taxon>
        <taxon>Streptosporangiales</taxon>
        <taxon>Streptosporangiaceae</taxon>
        <taxon>Streptosporangium</taxon>
    </lineage>
</organism>
<evidence type="ECO:0000313" key="7">
    <source>
        <dbReference type="Proteomes" id="UP001500831"/>
    </source>
</evidence>
<dbReference type="InterPro" id="IPR001647">
    <property type="entry name" value="HTH_TetR"/>
</dbReference>
<reference evidence="6 7" key="1">
    <citation type="journal article" date="2019" name="Int. J. Syst. Evol. Microbiol.">
        <title>The Global Catalogue of Microorganisms (GCM) 10K type strain sequencing project: providing services to taxonomists for standard genome sequencing and annotation.</title>
        <authorList>
            <consortium name="The Broad Institute Genomics Platform"/>
            <consortium name="The Broad Institute Genome Sequencing Center for Infectious Disease"/>
            <person name="Wu L."/>
            <person name="Ma J."/>
        </authorList>
    </citation>
    <scope>NUCLEOTIDE SEQUENCE [LARGE SCALE GENOMIC DNA]</scope>
    <source>
        <strain evidence="6 7">JCM 6242</strain>
    </source>
</reference>
<dbReference type="Proteomes" id="UP001500831">
    <property type="component" value="Unassembled WGS sequence"/>
</dbReference>
<evidence type="ECO:0000313" key="6">
    <source>
        <dbReference type="EMBL" id="GAA2899447.1"/>
    </source>
</evidence>
<dbReference type="Pfam" id="PF00440">
    <property type="entry name" value="TetR_N"/>
    <property type="match status" value="1"/>
</dbReference>
<evidence type="ECO:0000259" key="5">
    <source>
        <dbReference type="PROSITE" id="PS50977"/>
    </source>
</evidence>
<keyword evidence="3" id="KW-0804">Transcription</keyword>
<feature type="domain" description="HTH tetR-type" evidence="5">
    <location>
        <begin position="13"/>
        <end position="73"/>
    </location>
</feature>
<evidence type="ECO:0000256" key="3">
    <source>
        <dbReference type="ARBA" id="ARBA00023163"/>
    </source>
</evidence>
<dbReference type="EMBL" id="BAAAVI010000065">
    <property type="protein sequence ID" value="GAA2899447.1"/>
    <property type="molecule type" value="Genomic_DNA"/>
</dbReference>
<gene>
    <name evidence="6" type="ORF">GCM10010517_64960</name>
</gene>
<sequence length="214" mass="23705">MSEELGLRERKKLQTQRSLWHAAMALFVERGFDDVSVTEIAAAADVSKKTVFNYFPTKEDLVLQPLEERLDEPARIIRERAAGESATAALRRHFLAALAARDVVTGLNDSPAVLDVQRLVRSTPSLTRRAYAFIARSEEHLARELSRQAGQADIAPRVAAAQIIGVRNVLYAENLRRLLDGESADAVYPDAVACAERAFGLLDDGLGEYCVRRE</sequence>
<dbReference type="SUPFAM" id="SSF46689">
    <property type="entry name" value="Homeodomain-like"/>
    <property type="match status" value="1"/>
</dbReference>
<evidence type="ECO:0000256" key="1">
    <source>
        <dbReference type="ARBA" id="ARBA00023015"/>
    </source>
</evidence>
<keyword evidence="7" id="KW-1185">Reference proteome</keyword>
<dbReference type="Gene3D" id="1.10.357.10">
    <property type="entry name" value="Tetracycline Repressor, domain 2"/>
    <property type="match status" value="1"/>
</dbReference>
<name>A0ABN3W8V3_9ACTN</name>
<dbReference type="InterPro" id="IPR009057">
    <property type="entry name" value="Homeodomain-like_sf"/>
</dbReference>
<evidence type="ECO:0000256" key="4">
    <source>
        <dbReference type="PROSITE-ProRule" id="PRU00335"/>
    </source>
</evidence>
<feature type="DNA-binding region" description="H-T-H motif" evidence="4">
    <location>
        <begin position="36"/>
        <end position="55"/>
    </location>
</feature>
<dbReference type="PROSITE" id="PS50977">
    <property type="entry name" value="HTH_TETR_2"/>
    <property type="match status" value="1"/>
</dbReference>